<evidence type="ECO:0000313" key="2">
    <source>
        <dbReference type="EMBL" id="KAK7402472.1"/>
    </source>
</evidence>
<dbReference type="Proteomes" id="UP001498476">
    <property type="component" value="Unassembled WGS sequence"/>
</dbReference>
<proteinExistence type="predicted"/>
<evidence type="ECO:0008006" key="4">
    <source>
        <dbReference type="Google" id="ProtNLM"/>
    </source>
</evidence>
<sequence length="216" mass="24171">MVQDKDGDTDTEGSGSEDGLDVPERGRDEDYCPSPPEVQGYDSGDDPENEELNRRKRRKVSLSPYASTLSALSSRQIRSTRSAARSPRRRRTSHSLAIPQTAVPSDVSACVARFEEWPLRNVSLKRITEGNRTTFQLQFEWTPESNQLHAQTSVPHPEDRELAMSLPPKTTSSGGKWTTKEENIVRTMRQAGRSWAEIHRAPSTSFSGYDPSPVLD</sequence>
<accession>A0ABR1GKQ3</accession>
<dbReference type="EMBL" id="JAZAVJ010000301">
    <property type="protein sequence ID" value="KAK7402472.1"/>
    <property type="molecule type" value="Genomic_DNA"/>
</dbReference>
<evidence type="ECO:0000313" key="3">
    <source>
        <dbReference type="Proteomes" id="UP001498476"/>
    </source>
</evidence>
<gene>
    <name evidence="2" type="ORF">QQX98_011773</name>
</gene>
<comment type="caution">
    <text evidence="2">The sequence shown here is derived from an EMBL/GenBank/DDBJ whole genome shotgun (WGS) entry which is preliminary data.</text>
</comment>
<keyword evidence="3" id="KW-1185">Reference proteome</keyword>
<evidence type="ECO:0000256" key="1">
    <source>
        <dbReference type="SAM" id="MobiDB-lite"/>
    </source>
</evidence>
<name>A0ABR1GKQ3_9HYPO</name>
<protein>
    <recommendedName>
        <fullName evidence="4">Myb-like domain-containing protein</fullName>
    </recommendedName>
</protein>
<feature type="region of interest" description="Disordered" evidence="1">
    <location>
        <begin position="1"/>
        <end position="99"/>
    </location>
</feature>
<reference evidence="2 3" key="1">
    <citation type="journal article" date="2025" name="Microbiol. Resour. Announc.">
        <title>Draft genome sequences for Neonectria magnoliae and Neonectria punicea, canker pathogens of Liriodendron tulipifera and Acer saccharum in West Virginia.</title>
        <authorList>
            <person name="Petronek H.M."/>
            <person name="Kasson M.T."/>
            <person name="Metheny A.M."/>
            <person name="Stauder C.M."/>
            <person name="Lovett B."/>
            <person name="Lynch S.C."/>
            <person name="Garnas J.R."/>
            <person name="Kasson L.R."/>
            <person name="Stajich J.E."/>
        </authorList>
    </citation>
    <scope>NUCLEOTIDE SEQUENCE [LARGE SCALE GENOMIC DNA]</scope>
    <source>
        <strain evidence="2 3">NRRL 64653</strain>
    </source>
</reference>
<organism evidence="2 3">
    <name type="scientific">Neonectria punicea</name>
    <dbReference type="NCBI Taxonomy" id="979145"/>
    <lineage>
        <taxon>Eukaryota</taxon>
        <taxon>Fungi</taxon>
        <taxon>Dikarya</taxon>
        <taxon>Ascomycota</taxon>
        <taxon>Pezizomycotina</taxon>
        <taxon>Sordariomycetes</taxon>
        <taxon>Hypocreomycetidae</taxon>
        <taxon>Hypocreales</taxon>
        <taxon>Nectriaceae</taxon>
        <taxon>Neonectria</taxon>
    </lineage>
</organism>
<feature type="compositionally biased region" description="Polar residues" evidence="1">
    <location>
        <begin position="64"/>
        <end position="77"/>
    </location>
</feature>